<dbReference type="PANTHER" id="PTHR43077:SF11">
    <property type="entry name" value="TRANSPORT PERMEASE YVFS-RELATED"/>
    <property type="match status" value="1"/>
</dbReference>
<evidence type="ECO:0000256" key="1">
    <source>
        <dbReference type="ARBA" id="ARBA00004141"/>
    </source>
</evidence>
<dbReference type="Proteomes" id="UP000290365">
    <property type="component" value="Chromosome"/>
</dbReference>
<organism evidence="7 8">
    <name type="scientific">Ktedonosporobacter rubrisoli</name>
    <dbReference type="NCBI Taxonomy" id="2509675"/>
    <lineage>
        <taxon>Bacteria</taxon>
        <taxon>Bacillati</taxon>
        <taxon>Chloroflexota</taxon>
        <taxon>Ktedonobacteria</taxon>
        <taxon>Ktedonobacterales</taxon>
        <taxon>Ktedonosporobacteraceae</taxon>
        <taxon>Ktedonosporobacter</taxon>
    </lineage>
</organism>
<evidence type="ECO:0000256" key="4">
    <source>
        <dbReference type="ARBA" id="ARBA00023136"/>
    </source>
</evidence>
<evidence type="ECO:0000313" key="7">
    <source>
        <dbReference type="EMBL" id="QBD74900.1"/>
    </source>
</evidence>
<keyword evidence="8" id="KW-1185">Reference proteome</keyword>
<dbReference type="Pfam" id="PF12698">
    <property type="entry name" value="ABC2_membrane_3"/>
    <property type="match status" value="1"/>
</dbReference>
<accession>A0A4P6JJ10</accession>
<feature type="transmembrane region" description="Helical" evidence="5">
    <location>
        <begin position="21"/>
        <end position="42"/>
    </location>
</feature>
<dbReference type="OrthoDB" id="9786643at2"/>
<dbReference type="KEGG" id="kbs:EPA93_02385"/>
<dbReference type="GO" id="GO:0140359">
    <property type="term" value="F:ABC-type transporter activity"/>
    <property type="evidence" value="ECO:0007669"/>
    <property type="project" value="InterPro"/>
</dbReference>
<keyword evidence="4 5" id="KW-0472">Membrane</keyword>
<sequence>MKLTLLYFKAETLGLLRIPMVVVFTLLFPVLFFALFGLPAGGETEIATIEMASFTIYAVLGIAVNQFGVNIAEDRSTSWEKFLHTLPVSPVPRFSARILTALVFAGVAGGLVVICALMFSKARIDSGIVCPFLLYTLLGSIPFCLLGISIGYWFSPKAALPVGNILYFLLAFAGGLWIPPQALPPFIANISPYLPTREYGEIIWNTVLGGTQHIVPWLWLCFYTLLFGGLAVWGYRRDEGQRYR</sequence>
<dbReference type="RefSeq" id="WP_129885499.1">
    <property type="nucleotide sequence ID" value="NZ_CP035758.1"/>
</dbReference>
<feature type="transmembrane region" description="Helical" evidence="5">
    <location>
        <begin position="54"/>
        <end position="73"/>
    </location>
</feature>
<evidence type="ECO:0000313" key="8">
    <source>
        <dbReference type="Proteomes" id="UP000290365"/>
    </source>
</evidence>
<dbReference type="InterPro" id="IPR051328">
    <property type="entry name" value="T7SS_ABC-Transporter"/>
</dbReference>
<keyword evidence="3 5" id="KW-1133">Transmembrane helix</keyword>
<dbReference type="PANTHER" id="PTHR43077">
    <property type="entry name" value="TRANSPORT PERMEASE YVFS-RELATED"/>
    <property type="match status" value="1"/>
</dbReference>
<protein>
    <submittedName>
        <fullName evidence="7">ABC transporter permease</fullName>
    </submittedName>
</protein>
<evidence type="ECO:0000256" key="3">
    <source>
        <dbReference type="ARBA" id="ARBA00022989"/>
    </source>
</evidence>
<proteinExistence type="predicted"/>
<dbReference type="EMBL" id="CP035758">
    <property type="protein sequence ID" value="QBD74900.1"/>
    <property type="molecule type" value="Genomic_DNA"/>
</dbReference>
<gene>
    <name evidence="7" type="ORF">EPA93_02385</name>
</gene>
<feature type="transmembrane region" description="Helical" evidence="5">
    <location>
        <begin position="166"/>
        <end position="187"/>
    </location>
</feature>
<dbReference type="InterPro" id="IPR013525">
    <property type="entry name" value="ABC2_TM"/>
</dbReference>
<feature type="domain" description="ABC-2 type transporter transmembrane" evidence="6">
    <location>
        <begin position="51"/>
        <end position="233"/>
    </location>
</feature>
<dbReference type="GO" id="GO:0016020">
    <property type="term" value="C:membrane"/>
    <property type="evidence" value="ECO:0007669"/>
    <property type="project" value="UniProtKB-SubCell"/>
</dbReference>
<evidence type="ECO:0000256" key="2">
    <source>
        <dbReference type="ARBA" id="ARBA00022692"/>
    </source>
</evidence>
<evidence type="ECO:0000256" key="5">
    <source>
        <dbReference type="SAM" id="Phobius"/>
    </source>
</evidence>
<comment type="subcellular location">
    <subcellularLocation>
        <location evidence="1">Membrane</location>
        <topology evidence="1">Multi-pass membrane protein</topology>
    </subcellularLocation>
</comment>
<keyword evidence="2 5" id="KW-0812">Transmembrane</keyword>
<feature type="transmembrane region" description="Helical" evidence="5">
    <location>
        <begin position="132"/>
        <end position="154"/>
    </location>
</feature>
<name>A0A4P6JJ10_KTERU</name>
<feature type="transmembrane region" description="Helical" evidence="5">
    <location>
        <begin position="94"/>
        <end position="120"/>
    </location>
</feature>
<evidence type="ECO:0000259" key="6">
    <source>
        <dbReference type="Pfam" id="PF12698"/>
    </source>
</evidence>
<dbReference type="AlphaFoldDB" id="A0A4P6JJ10"/>
<feature type="transmembrane region" description="Helical" evidence="5">
    <location>
        <begin position="214"/>
        <end position="235"/>
    </location>
</feature>
<reference evidence="7 8" key="1">
    <citation type="submission" date="2019-01" db="EMBL/GenBank/DDBJ databases">
        <title>Ktedonosporobacter rubrisoli SCAWS-G2.</title>
        <authorList>
            <person name="Huang Y."/>
            <person name="Yan B."/>
        </authorList>
    </citation>
    <scope>NUCLEOTIDE SEQUENCE [LARGE SCALE GENOMIC DNA]</scope>
    <source>
        <strain evidence="7 8">SCAWS-G2</strain>
    </source>
</reference>